<reference evidence="1 2" key="1">
    <citation type="submission" date="2017-08" db="EMBL/GenBank/DDBJ databases">
        <title>Infants hospitalized years apart are colonized by the same room-sourced microbial strains.</title>
        <authorList>
            <person name="Brooks B."/>
            <person name="Olm M.R."/>
            <person name="Firek B.A."/>
            <person name="Baker R."/>
            <person name="Thomas B.C."/>
            <person name="Morowitz M.J."/>
            <person name="Banfield J.F."/>
        </authorList>
    </citation>
    <scope>NUCLEOTIDE SEQUENCE [LARGE SCALE GENOMIC DNA]</scope>
    <source>
        <strain evidence="1">S2_005_002_R2_33</strain>
    </source>
</reference>
<comment type="caution">
    <text evidence="1">The sequence shown here is derived from an EMBL/GenBank/DDBJ whole genome shotgun (WGS) entry which is preliminary data.</text>
</comment>
<sequence>MSAVDELIALARSADPFRNAPKQLAELQLEAARERFSERRGQIGVLNKRAREAGIDGIDRLSDLVPLLFAHTNYKSYPEAFVDNGQWAHMNLWLGTLATYPTDNIDVSDVRDIDEWLDRARLAGHHVFASSGTSGKSSFLDQSDQDRDVSVTACLHAADLSTPGYVADHSRSVFTMMPERGTHKMIDFCNRHFPRWAAPGELHRLSEDPIRAFDAMRPAQLRRLLAAGKIGPGEIAAYEAELEVRRIKRAAEFETWIDLLEDRRHSPLYIGVMYGVAWQIVETLRKRGIKNGDFHPDTLMSFGGGTKGAAVPADYRDQIQQFFGVTADRITSSYAMVEMSGFCAKIQPTESYAVPPWIVPLVLDKSGEHLLGTTGDIGLVEGRMAFFDILADARWGGVISGDKVQVEFGSGLEGVKTPVIHAVARYADLEGGEDKLSCAGSIDSYVRGSISSSPTVAA</sequence>
<proteinExistence type="predicted"/>
<dbReference type="Proteomes" id="UP000249082">
    <property type="component" value="Unassembled WGS sequence"/>
</dbReference>
<accession>A0A2W5NSQ6</accession>
<dbReference type="EMBL" id="QFPX01000013">
    <property type="protein sequence ID" value="PZQ53705.1"/>
    <property type="molecule type" value="Genomic_DNA"/>
</dbReference>
<dbReference type="AlphaFoldDB" id="A0A2W5NSQ6"/>
<evidence type="ECO:0000313" key="1">
    <source>
        <dbReference type="EMBL" id="PZQ53705.1"/>
    </source>
</evidence>
<organism evidence="1 2">
    <name type="scientific">Novosphingobium pentaromativorans</name>
    <dbReference type="NCBI Taxonomy" id="205844"/>
    <lineage>
        <taxon>Bacteria</taxon>
        <taxon>Pseudomonadati</taxon>
        <taxon>Pseudomonadota</taxon>
        <taxon>Alphaproteobacteria</taxon>
        <taxon>Sphingomonadales</taxon>
        <taxon>Sphingomonadaceae</taxon>
        <taxon>Novosphingobium</taxon>
    </lineage>
</organism>
<protein>
    <recommendedName>
        <fullName evidence="3">Acyl-protein synthetase LuxE domain-containing protein</fullName>
    </recommendedName>
</protein>
<evidence type="ECO:0000313" key="2">
    <source>
        <dbReference type="Proteomes" id="UP000249082"/>
    </source>
</evidence>
<evidence type="ECO:0008006" key="3">
    <source>
        <dbReference type="Google" id="ProtNLM"/>
    </source>
</evidence>
<gene>
    <name evidence="1" type="ORF">DI555_15790</name>
</gene>
<name>A0A2W5NSQ6_9SPHN</name>